<protein>
    <submittedName>
        <fullName evidence="2">Nuclear transport factor 2 family protein</fullName>
    </submittedName>
</protein>
<accession>A0ABV7T6K2</accession>
<dbReference type="Gene3D" id="3.10.450.50">
    <property type="match status" value="1"/>
</dbReference>
<dbReference type="Pfam" id="PF13577">
    <property type="entry name" value="SnoaL_4"/>
    <property type="match status" value="1"/>
</dbReference>
<dbReference type="InterPro" id="IPR037401">
    <property type="entry name" value="SnoaL-like"/>
</dbReference>
<dbReference type="RefSeq" id="WP_386365687.1">
    <property type="nucleotide sequence ID" value="NZ_JBHRXZ010000022.1"/>
</dbReference>
<dbReference type="InterPro" id="IPR032710">
    <property type="entry name" value="NTF2-like_dom_sf"/>
</dbReference>
<evidence type="ECO:0000313" key="3">
    <source>
        <dbReference type="Proteomes" id="UP001595630"/>
    </source>
</evidence>
<organism evidence="2 3">
    <name type="scientific">Stutzerimonas tarimensis</name>
    <dbReference type="NCBI Taxonomy" id="1507735"/>
    <lineage>
        <taxon>Bacteria</taxon>
        <taxon>Pseudomonadati</taxon>
        <taxon>Pseudomonadota</taxon>
        <taxon>Gammaproteobacteria</taxon>
        <taxon>Pseudomonadales</taxon>
        <taxon>Pseudomonadaceae</taxon>
        <taxon>Stutzerimonas</taxon>
    </lineage>
</organism>
<dbReference type="EMBL" id="JBHRXZ010000022">
    <property type="protein sequence ID" value="MFC3608810.1"/>
    <property type="molecule type" value="Genomic_DNA"/>
</dbReference>
<keyword evidence="3" id="KW-1185">Reference proteome</keyword>
<evidence type="ECO:0000313" key="2">
    <source>
        <dbReference type="EMBL" id="MFC3608810.1"/>
    </source>
</evidence>
<evidence type="ECO:0000259" key="1">
    <source>
        <dbReference type="Pfam" id="PF13577"/>
    </source>
</evidence>
<name>A0ABV7T6K2_9GAMM</name>
<dbReference type="SUPFAM" id="SSF54427">
    <property type="entry name" value="NTF2-like"/>
    <property type="match status" value="1"/>
</dbReference>
<feature type="domain" description="SnoaL-like" evidence="1">
    <location>
        <begin position="15"/>
        <end position="137"/>
    </location>
</feature>
<proteinExistence type="predicted"/>
<dbReference type="CDD" id="cd00531">
    <property type="entry name" value="NTF2_like"/>
    <property type="match status" value="1"/>
</dbReference>
<dbReference type="Proteomes" id="UP001595630">
    <property type="component" value="Unassembled WGS sequence"/>
</dbReference>
<reference evidence="3" key="1">
    <citation type="journal article" date="2019" name="Int. J. Syst. Evol. Microbiol.">
        <title>The Global Catalogue of Microorganisms (GCM) 10K type strain sequencing project: providing services to taxonomists for standard genome sequencing and annotation.</title>
        <authorList>
            <consortium name="The Broad Institute Genomics Platform"/>
            <consortium name="The Broad Institute Genome Sequencing Center for Infectious Disease"/>
            <person name="Wu L."/>
            <person name="Ma J."/>
        </authorList>
    </citation>
    <scope>NUCLEOTIDE SEQUENCE [LARGE SCALE GENOMIC DNA]</scope>
    <source>
        <strain evidence="3">KCTC 42447</strain>
    </source>
</reference>
<gene>
    <name evidence="2" type="ORF">ACFOMF_13565</name>
</gene>
<sequence>MNDSELQALRAEVADLAARRDIEKAIRSYMRAQDRLLPVLHLSAFHDDAWVDCGLYAGSAAGFVDFAQGFLADCDASQHLVGQVDIQLDGNRATGEVYFIAQHRIRQEGAPYDLIVAGRYHDEYENRGDGWKIARRKEIVDWARTDPAADSFLAEQPALHLAARGEHG</sequence>
<comment type="caution">
    <text evidence="2">The sequence shown here is derived from an EMBL/GenBank/DDBJ whole genome shotgun (WGS) entry which is preliminary data.</text>
</comment>